<comment type="cofactor">
    <cofactor evidence="1 3">
        <name>a divalent metal cation</name>
        <dbReference type="ChEBI" id="CHEBI:60240"/>
    </cofactor>
</comment>
<comment type="subcellular location">
    <subcellularLocation>
        <location evidence="3">Cytoplasm</location>
    </subcellularLocation>
</comment>
<comment type="caution">
    <text evidence="3">Lacks conserved residue(s) required for the propagation of feature annotation.</text>
</comment>
<keyword evidence="3" id="KW-0546">Nucleotide metabolism</keyword>
<dbReference type="InterPro" id="IPR003697">
    <property type="entry name" value="Maf-like"/>
</dbReference>
<name>A0ABW3GB56_9NOCA</name>
<evidence type="ECO:0000256" key="1">
    <source>
        <dbReference type="ARBA" id="ARBA00001968"/>
    </source>
</evidence>
<proteinExistence type="inferred from homology"/>
<comment type="similarity">
    <text evidence="3">Belongs to the Maf family.</text>
</comment>
<comment type="function">
    <text evidence="3">Nucleoside triphosphate pyrophosphatase. May have a dual role in cell division arrest and in preventing the incorporation of modified nucleotides into cellular nucleic acids.</text>
</comment>
<dbReference type="Gene3D" id="3.90.950.10">
    <property type="match status" value="1"/>
</dbReference>
<reference evidence="5" key="1">
    <citation type="journal article" date="2019" name="Int. J. Syst. Evol. Microbiol.">
        <title>The Global Catalogue of Microorganisms (GCM) 10K type strain sequencing project: providing services to taxonomists for standard genome sequencing and annotation.</title>
        <authorList>
            <consortium name="The Broad Institute Genomics Platform"/>
            <consortium name="The Broad Institute Genome Sequencing Center for Infectious Disease"/>
            <person name="Wu L."/>
            <person name="Ma J."/>
        </authorList>
    </citation>
    <scope>NUCLEOTIDE SEQUENCE [LARGE SCALE GENOMIC DNA]</scope>
    <source>
        <strain evidence="5">CCUG 50873</strain>
    </source>
</reference>
<keyword evidence="2 3" id="KW-0378">Hydrolase</keyword>
<dbReference type="HAMAP" id="MF_00528">
    <property type="entry name" value="Maf"/>
    <property type="match status" value="1"/>
</dbReference>
<keyword evidence="3" id="KW-0963">Cytoplasm</keyword>
<dbReference type="Proteomes" id="UP001597068">
    <property type="component" value="Unassembled WGS sequence"/>
</dbReference>
<dbReference type="SUPFAM" id="SSF52972">
    <property type="entry name" value="ITPase-like"/>
    <property type="match status" value="1"/>
</dbReference>
<dbReference type="Pfam" id="PF02545">
    <property type="entry name" value="Maf"/>
    <property type="match status" value="1"/>
</dbReference>
<comment type="catalytic activity">
    <reaction evidence="3">
        <text>a 2'-deoxyribonucleoside 5'-triphosphate + H2O = a 2'-deoxyribonucleoside 5'-phosphate + diphosphate + H(+)</text>
        <dbReference type="Rhea" id="RHEA:44644"/>
        <dbReference type="ChEBI" id="CHEBI:15377"/>
        <dbReference type="ChEBI" id="CHEBI:15378"/>
        <dbReference type="ChEBI" id="CHEBI:33019"/>
        <dbReference type="ChEBI" id="CHEBI:61560"/>
        <dbReference type="ChEBI" id="CHEBI:65317"/>
        <dbReference type="EC" id="3.6.1.9"/>
    </reaction>
</comment>
<organism evidence="4 5">
    <name type="scientific">Williamsia deligens</name>
    <dbReference type="NCBI Taxonomy" id="321325"/>
    <lineage>
        <taxon>Bacteria</taxon>
        <taxon>Bacillati</taxon>
        <taxon>Actinomycetota</taxon>
        <taxon>Actinomycetes</taxon>
        <taxon>Mycobacteriales</taxon>
        <taxon>Nocardiaceae</taxon>
        <taxon>Williamsia</taxon>
    </lineage>
</organism>
<evidence type="ECO:0000313" key="5">
    <source>
        <dbReference type="Proteomes" id="UP001597068"/>
    </source>
</evidence>
<evidence type="ECO:0000313" key="4">
    <source>
        <dbReference type="EMBL" id="MFD0927292.1"/>
    </source>
</evidence>
<comment type="caution">
    <text evidence="4">The sequence shown here is derived from an EMBL/GenBank/DDBJ whole genome shotgun (WGS) entry which is preliminary data.</text>
</comment>
<gene>
    <name evidence="4" type="ORF">ACFQ04_16250</name>
</gene>
<feature type="active site" description="Proton acceptor" evidence="3">
    <location>
        <position position="81"/>
    </location>
</feature>
<keyword evidence="5" id="KW-1185">Reference proteome</keyword>
<dbReference type="NCBIfam" id="TIGR00172">
    <property type="entry name" value="maf"/>
    <property type="match status" value="1"/>
</dbReference>
<dbReference type="PIRSF" id="PIRSF006305">
    <property type="entry name" value="Maf"/>
    <property type="match status" value="1"/>
</dbReference>
<dbReference type="CDD" id="cd00555">
    <property type="entry name" value="Maf"/>
    <property type="match status" value="1"/>
</dbReference>
<protein>
    <recommendedName>
        <fullName evidence="3">Nucleoside triphosphate pyrophosphatase</fullName>
        <ecNumber evidence="3">3.6.1.9</ecNumber>
    </recommendedName>
    <alternativeName>
        <fullName evidence="3">Nucleotide pyrophosphatase</fullName>
        <shortName evidence="3">Nucleotide PPase</shortName>
    </alternativeName>
</protein>
<dbReference type="EMBL" id="JBHTIL010000004">
    <property type="protein sequence ID" value="MFD0927292.1"/>
    <property type="molecule type" value="Genomic_DNA"/>
</dbReference>
<dbReference type="PANTHER" id="PTHR43213">
    <property type="entry name" value="BIFUNCTIONAL DTTP/UTP PYROPHOSPHATASE/METHYLTRANSFERASE PROTEIN-RELATED"/>
    <property type="match status" value="1"/>
</dbReference>
<dbReference type="EC" id="3.6.1.9" evidence="3"/>
<dbReference type="PANTHER" id="PTHR43213:SF5">
    <property type="entry name" value="BIFUNCTIONAL DTTP_UTP PYROPHOSPHATASE_METHYLTRANSFERASE PROTEIN-RELATED"/>
    <property type="match status" value="1"/>
</dbReference>
<sequence>MQVVLGSASPARRRVLRDAGVDPIVRVSDVDEDRVAAALGPDAPPETVVTTLARAKADAVAGRLVLDDPTVAADAVVIGCDSMLFHDKALTGKPHTPSAAIAQWHRVRGHSARLLTGHSVLRVSEGVVTASAEASTSTTVRFADVDDATVAAYVATGEPLEVAGAFTLDGFGGWLIDGIDGDHSAVIGIGLSVIRTLLAEVGVSVTDLWS</sequence>
<comment type="catalytic activity">
    <reaction evidence="3">
        <text>a ribonucleoside 5'-triphosphate + H2O = a ribonucleoside 5'-phosphate + diphosphate + H(+)</text>
        <dbReference type="Rhea" id="RHEA:23996"/>
        <dbReference type="ChEBI" id="CHEBI:15377"/>
        <dbReference type="ChEBI" id="CHEBI:15378"/>
        <dbReference type="ChEBI" id="CHEBI:33019"/>
        <dbReference type="ChEBI" id="CHEBI:58043"/>
        <dbReference type="ChEBI" id="CHEBI:61557"/>
        <dbReference type="EC" id="3.6.1.9"/>
    </reaction>
</comment>
<accession>A0ABW3GB56</accession>
<dbReference type="RefSeq" id="WP_253649197.1">
    <property type="nucleotide sequence ID" value="NZ_BAAAMO010000005.1"/>
</dbReference>
<evidence type="ECO:0000256" key="3">
    <source>
        <dbReference type="HAMAP-Rule" id="MF_00528"/>
    </source>
</evidence>
<dbReference type="InterPro" id="IPR029001">
    <property type="entry name" value="ITPase-like_fam"/>
</dbReference>
<evidence type="ECO:0000256" key="2">
    <source>
        <dbReference type="ARBA" id="ARBA00022801"/>
    </source>
</evidence>
<dbReference type="GO" id="GO:0016787">
    <property type="term" value="F:hydrolase activity"/>
    <property type="evidence" value="ECO:0007669"/>
    <property type="project" value="UniProtKB-KW"/>
</dbReference>